<evidence type="ECO:0000259" key="8">
    <source>
        <dbReference type="Pfam" id="PF01694"/>
    </source>
</evidence>
<keyword evidence="9" id="KW-0645">Protease</keyword>
<keyword evidence="4 7" id="KW-0812">Transmembrane</keyword>
<comment type="caution">
    <text evidence="9">The sequence shown here is derived from an EMBL/GenBank/DDBJ whole genome shotgun (WGS) entry which is preliminary data.</text>
</comment>
<dbReference type="GO" id="GO:0006508">
    <property type="term" value="P:proteolysis"/>
    <property type="evidence" value="ECO:0007669"/>
    <property type="project" value="UniProtKB-KW"/>
</dbReference>
<feature type="transmembrane region" description="Helical" evidence="7">
    <location>
        <begin position="164"/>
        <end position="186"/>
    </location>
</feature>
<keyword evidence="6 7" id="KW-0472">Membrane</keyword>
<dbReference type="SUPFAM" id="SSF144091">
    <property type="entry name" value="Rhomboid-like"/>
    <property type="match status" value="1"/>
</dbReference>
<keyword evidence="10" id="KW-1185">Reference proteome</keyword>
<reference evidence="9 10" key="1">
    <citation type="submission" date="2024-02" db="EMBL/GenBank/DDBJ databases">
        <title>Roseibium algae sp. nov., isolated from marine alga (Grateloupia sp.), showing potential in myo-inositol conversion.</title>
        <authorList>
            <person name="Wang Y."/>
        </authorList>
    </citation>
    <scope>NUCLEOTIDE SEQUENCE [LARGE SCALE GENOMIC DNA]</scope>
    <source>
        <strain evidence="9 10">H3510</strain>
    </source>
</reference>
<comment type="subcellular location">
    <subcellularLocation>
        <location evidence="1">Membrane</location>
        <topology evidence="1">Multi-pass membrane protein</topology>
    </subcellularLocation>
</comment>
<evidence type="ECO:0000256" key="6">
    <source>
        <dbReference type="ARBA" id="ARBA00023136"/>
    </source>
</evidence>
<dbReference type="InterPro" id="IPR035952">
    <property type="entry name" value="Rhomboid-like_sf"/>
</dbReference>
<evidence type="ECO:0000256" key="5">
    <source>
        <dbReference type="ARBA" id="ARBA00022989"/>
    </source>
</evidence>
<evidence type="ECO:0000313" key="10">
    <source>
        <dbReference type="Proteomes" id="UP001385499"/>
    </source>
</evidence>
<feature type="transmembrane region" description="Helical" evidence="7">
    <location>
        <begin position="86"/>
        <end position="106"/>
    </location>
</feature>
<accession>A0ABU8TNP0</accession>
<dbReference type="Gene3D" id="1.20.1540.10">
    <property type="entry name" value="Rhomboid-like"/>
    <property type="match status" value="1"/>
</dbReference>
<evidence type="ECO:0000256" key="4">
    <source>
        <dbReference type="ARBA" id="ARBA00022692"/>
    </source>
</evidence>
<name>A0ABU8TNP0_9HYPH</name>
<evidence type="ECO:0000256" key="1">
    <source>
        <dbReference type="ARBA" id="ARBA00004141"/>
    </source>
</evidence>
<feature type="transmembrane region" description="Helical" evidence="7">
    <location>
        <begin position="192"/>
        <end position="211"/>
    </location>
</feature>
<feature type="transmembrane region" description="Helical" evidence="7">
    <location>
        <begin position="112"/>
        <end position="131"/>
    </location>
</feature>
<dbReference type="EMBL" id="JBAKIA010000011">
    <property type="protein sequence ID" value="MEJ8475542.1"/>
    <property type="molecule type" value="Genomic_DNA"/>
</dbReference>
<evidence type="ECO:0000256" key="3">
    <source>
        <dbReference type="ARBA" id="ARBA00022519"/>
    </source>
</evidence>
<keyword evidence="9" id="KW-0378">Hydrolase</keyword>
<evidence type="ECO:0000313" key="9">
    <source>
        <dbReference type="EMBL" id="MEJ8475542.1"/>
    </source>
</evidence>
<keyword evidence="3" id="KW-0997">Cell inner membrane</keyword>
<gene>
    <name evidence="9" type="ORF">V6575_15710</name>
</gene>
<feature type="transmembrane region" description="Helical" evidence="7">
    <location>
        <begin position="7"/>
        <end position="27"/>
    </location>
</feature>
<feature type="transmembrane region" description="Helical" evidence="7">
    <location>
        <begin position="47"/>
        <end position="74"/>
    </location>
</feature>
<dbReference type="Proteomes" id="UP001385499">
    <property type="component" value="Unassembled WGS sequence"/>
</dbReference>
<feature type="domain" description="Peptidase S54 rhomboid" evidence="8">
    <location>
        <begin position="46"/>
        <end position="208"/>
    </location>
</feature>
<dbReference type="Pfam" id="PF01694">
    <property type="entry name" value="Rhomboid"/>
    <property type="match status" value="1"/>
</dbReference>
<dbReference type="PANTHER" id="PTHR43066">
    <property type="entry name" value="RHOMBOID-RELATED PROTEIN"/>
    <property type="match status" value="1"/>
</dbReference>
<dbReference type="InterPro" id="IPR022764">
    <property type="entry name" value="Peptidase_S54_rhomboid_dom"/>
</dbReference>
<evidence type="ECO:0000256" key="7">
    <source>
        <dbReference type="SAM" id="Phobius"/>
    </source>
</evidence>
<keyword evidence="5 7" id="KW-1133">Transmembrane helix</keyword>
<sequence length="219" mass="23526">MIFIHVMRVVVLPVGWSNQIMLYFAFWPLRYDPAVLGTAPGGLAADVWSFVTYSLLHGSLMHIGFNLAWMAIFGSAVARRFGTPRFLLLSVLCAVAGAATHLLFHFGEASPMIGASAAVSGHMAVALRFIFQLGGPLGAFRRQDAAAYRVPAVSLREAMSNTQVVAFTAVWFGFNIVFGLVGSSLLGGGATIAWEAHIGGFLMGLVLFPLLDPVPRQTR</sequence>
<dbReference type="RefSeq" id="WP_340275658.1">
    <property type="nucleotide sequence ID" value="NZ_JBAKIA010000011.1"/>
</dbReference>
<evidence type="ECO:0000256" key="2">
    <source>
        <dbReference type="ARBA" id="ARBA00022475"/>
    </source>
</evidence>
<protein>
    <submittedName>
        <fullName evidence="9">Rhomboid family intramembrane serine protease</fullName>
        <ecNumber evidence="9">3.4.21.-</ecNumber>
    </submittedName>
</protein>
<dbReference type="PANTHER" id="PTHR43066:SF26">
    <property type="entry name" value="RHOMBOID PROTEASE GLPG"/>
    <property type="match status" value="1"/>
</dbReference>
<keyword evidence="2" id="KW-1003">Cell membrane</keyword>
<organism evidence="9 10">
    <name type="scientific">Roseibium algae</name>
    <dbReference type="NCBI Taxonomy" id="3123038"/>
    <lineage>
        <taxon>Bacteria</taxon>
        <taxon>Pseudomonadati</taxon>
        <taxon>Pseudomonadota</taxon>
        <taxon>Alphaproteobacteria</taxon>
        <taxon>Hyphomicrobiales</taxon>
        <taxon>Stappiaceae</taxon>
        <taxon>Roseibium</taxon>
    </lineage>
</organism>
<dbReference type="EC" id="3.4.21.-" evidence="9"/>
<proteinExistence type="predicted"/>
<dbReference type="GO" id="GO:0008233">
    <property type="term" value="F:peptidase activity"/>
    <property type="evidence" value="ECO:0007669"/>
    <property type="project" value="UniProtKB-KW"/>
</dbReference>